<reference evidence="1" key="1">
    <citation type="submission" date="2023-03" db="EMBL/GenBank/DDBJ databases">
        <title>Massive genome expansion in bonnet fungi (Mycena s.s.) driven by repeated elements and novel gene families across ecological guilds.</title>
        <authorList>
            <consortium name="Lawrence Berkeley National Laboratory"/>
            <person name="Harder C.B."/>
            <person name="Miyauchi S."/>
            <person name="Viragh M."/>
            <person name="Kuo A."/>
            <person name="Thoen E."/>
            <person name="Andreopoulos B."/>
            <person name="Lu D."/>
            <person name="Skrede I."/>
            <person name="Drula E."/>
            <person name="Henrissat B."/>
            <person name="Morin E."/>
            <person name="Kohler A."/>
            <person name="Barry K."/>
            <person name="LaButti K."/>
            <person name="Morin E."/>
            <person name="Salamov A."/>
            <person name="Lipzen A."/>
            <person name="Mereny Z."/>
            <person name="Hegedus B."/>
            <person name="Baldrian P."/>
            <person name="Stursova M."/>
            <person name="Weitz H."/>
            <person name="Taylor A."/>
            <person name="Grigoriev I.V."/>
            <person name="Nagy L.G."/>
            <person name="Martin F."/>
            <person name="Kauserud H."/>
        </authorList>
    </citation>
    <scope>NUCLEOTIDE SEQUENCE</scope>
    <source>
        <strain evidence="1">9284</strain>
    </source>
</reference>
<accession>A0AAD7C4Q0</accession>
<evidence type="ECO:0000313" key="2">
    <source>
        <dbReference type="Proteomes" id="UP001221142"/>
    </source>
</evidence>
<name>A0AAD7C4Q0_9AGAR</name>
<dbReference type="AlphaFoldDB" id="A0AAD7C4Q0"/>
<evidence type="ECO:0000313" key="1">
    <source>
        <dbReference type="EMBL" id="KAJ7638900.1"/>
    </source>
</evidence>
<comment type="caution">
    <text evidence="1">The sequence shown here is derived from an EMBL/GenBank/DDBJ whole genome shotgun (WGS) entry which is preliminary data.</text>
</comment>
<gene>
    <name evidence="1" type="ORF">FB45DRAFT_415968</name>
</gene>
<dbReference type="EMBL" id="JARKIF010000005">
    <property type="protein sequence ID" value="KAJ7638900.1"/>
    <property type="molecule type" value="Genomic_DNA"/>
</dbReference>
<proteinExistence type="predicted"/>
<dbReference type="Proteomes" id="UP001221142">
    <property type="component" value="Unassembled WGS sequence"/>
</dbReference>
<sequence>MLETLSLAKPQNFAEYTRAALQLLKTAALDVGTRPDMKPRIVAAVSQYFIHSCLSKITIRMRQVNKFYHLVENDSKRRFEDWNVAESEFAPVEVQINKARARKFLSDRKLYPIPGSSTFLITSVTATLWWKIVVSLVESLRKNLTKPSVVSISSIYAPSVVLHELLRVASPLWRSNSLNEHIKEFVQRSSKNAWGDIGAASAEDEEDVTRDALQSDAATESTDLGRFVRVMDTICAWTTAVHYILANKLSKKPLAIHLSHLETLFAQIETRCRDRSVVSE</sequence>
<keyword evidence="2" id="KW-1185">Reference proteome</keyword>
<protein>
    <submittedName>
        <fullName evidence="1">Uncharacterized protein</fullName>
    </submittedName>
</protein>
<organism evidence="1 2">
    <name type="scientific">Roridomyces roridus</name>
    <dbReference type="NCBI Taxonomy" id="1738132"/>
    <lineage>
        <taxon>Eukaryota</taxon>
        <taxon>Fungi</taxon>
        <taxon>Dikarya</taxon>
        <taxon>Basidiomycota</taxon>
        <taxon>Agaricomycotina</taxon>
        <taxon>Agaricomycetes</taxon>
        <taxon>Agaricomycetidae</taxon>
        <taxon>Agaricales</taxon>
        <taxon>Marasmiineae</taxon>
        <taxon>Mycenaceae</taxon>
        <taxon>Roridomyces</taxon>
    </lineage>
</organism>